<dbReference type="PANTHER" id="PTHR35761">
    <property type="entry name" value="ATR INTERACTING PROTEIN"/>
    <property type="match status" value="1"/>
</dbReference>
<sequence length="142" mass="16175">MPYFKSSRLVSAGICTLLRENFLIKHLHSGSGIDDIFGYETRDWVFIGMDGAFSSGMPTGGRSLEEKYMCKKGRDCTSFASMFSHINWIYLFEFTRLVLTKTSEECVRLEAVFIMNVILMRSDAYTERKVSLYAAPFSKCLG</sequence>
<name>A0A6A3AJK4_HIBSY</name>
<reference evidence="1" key="1">
    <citation type="submission" date="2019-09" db="EMBL/GenBank/DDBJ databases">
        <title>Draft genome information of white flower Hibiscus syriacus.</title>
        <authorList>
            <person name="Kim Y.-M."/>
        </authorList>
    </citation>
    <scope>NUCLEOTIDE SEQUENCE [LARGE SCALE GENOMIC DNA]</scope>
    <source>
        <strain evidence="1">YM2019G1</strain>
    </source>
</reference>
<organism evidence="1 2">
    <name type="scientific">Hibiscus syriacus</name>
    <name type="common">Rose of Sharon</name>
    <dbReference type="NCBI Taxonomy" id="106335"/>
    <lineage>
        <taxon>Eukaryota</taxon>
        <taxon>Viridiplantae</taxon>
        <taxon>Streptophyta</taxon>
        <taxon>Embryophyta</taxon>
        <taxon>Tracheophyta</taxon>
        <taxon>Spermatophyta</taxon>
        <taxon>Magnoliopsida</taxon>
        <taxon>eudicotyledons</taxon>
        <taxon>Gunneridae</taxon>
        <taxon>Pentapetalae</taxon>
        <taxon>rosids</taxon>
        <taxon>malvids</taxon>
        <taxon>Malvales</taxon>
        <taxon>Malvaceae</taxon>
        <taxon>Malvoideae</taxon>
        <taxon>Hibiscus</taxon>
    </lineage>
</organism>
<dbReference type="InterPro" id="IPR044952">
    <property type="entry name" value="SUV2"/>
</dbReference>
<dbReference type="PANTHER" id="PTHR35761:SF1">
    <property type="entry name" value="PROTEIN SENSITIVE TO UV 2"/>
    <property type="match status" value="1"/>
</dbReference>
<proteinExistence type="predicted"/>
<evidence type="ECO:0000313" key="2">
    <source>
        <dbReference type="Proteomes" id="UP000436088"/>
    </source>
</evidence>
<keyword evidence="2" id="KW-1185">Reference proteome</keyword>
<gene>
    <name evidence="1" type="ORF">F3Y22_tig00110469pilonHSYRG00038</name>
</gene>
<dbReference type="Proteomes" id="UP000436088">
    <property type="component" value="Unassembled WGS sequence"/>
</dbReference>
<dbReference type="GO" id="GO:0006974">
    <property type="term" value="P:DNA damage response"/>
    <property type="evidence" value="ECO:0007669"/>
    <property type="project" value="InterPro"/>
</dbReference>
<comment type="caution">
    <text evidence="1">The sequence shown here is derived from an EMBL/GenBank/DDBJ whole genome shotgun (WGS) entry which is preliminary data.</text>
</comment>
<accession>A0A6A3AJK4</accession>
<dbReference type="AlphaFoldDB" id="A0A6A3AJK4"/>
<evidence type="ECO:0000313" key="1">
    <source>
        <dbReference type="EMBL" id="KAE8703435.1"/>
    </source>
</evidence>
<protein>
    <submittedName>
        <fullName evidence="1">Uncharacterized protein</fullName>
    </submittedName>
</protein>
<dbReference type="EMBL" id="VEPZ02001000">
    <property type="protein sequence ID" value="KAE8703435.1"/>
    <property type="molecule type" value="Genomic_DNA"/>
</dbReference>